<proteinExistence type="predicted"/>
<reference evidence="1" key="1">
    <citation type="journal article" date="2014" name="Front. Microbiol.">
        <title>High frequency of phylogenetically diverse reductive dehalogenase-homologous genes in deep subseafloor sedimentary metagenomes.</title>
        <authorList>
            <person name="Kawai M."/>
            <person name="Futagami T."/>
            <person name="Toyoda A."/>
            <person name="Takaki Y."/>
            <person name="Nishi S."/>
            <person name="Hori S."/>
            <person name="Arai W."/>
            <person name="Tsubouchi T."/>
            <person name="Morono Y."/>
            <person name="Uchiyama I."/>
            <person name="Ito T."/>
            <person name="Fujiyama A."/>
            <person name="Inagaki F."/>
            <person name="Takami H."/>
        </authorList>
    </citation>
    <scope>NUCLEOTIDE SEQUENCE</scope>
    <source>
        <strain evidence="1">Expedition CK06-06</strain>
    </source>
</reference>
<organism evidence="1">
    <name type="scientific">marine sediment metagenome</name>
    <dbReference type="NCBI Taxonomy" id="412755"/>
    <lineage>
        <taxon>unclassified sequences</taxon>
        <taxon>metagenomes</taxon>
        <taxon>ecological metagenomes</taxon>
    </lineage>
</organism>
<protein>
    <submittedName>
        <fullName evidence="1">Uncharacterized protein</fullName>
    </submittedName>
</protein>
<feature type="non-terminal residue" evidence="1">
    <location>
        <position position="1"/>
    </location>
</feature>
<comment type="caution">
    <text evidence="1">The sequence shown here is derived from an EMBL/GenBank/DDBJ whole genome shotgun (WGS) entry which is preliminary data.</text>
</comment>
<dbReference type="AlphaFoldDB" id="X1EIT6"/>
<sequence>ARLLSEITITEIKVTNLFLNNVCVKKATERKKSNV</sequence>
<accession>X1EIT6</accession>
<dbReference type="EMBL" id="BART01038884">
    <property type="protein sequence ID" value="GAH08558.1"/>
    <property type="molecule type" value="Genomic_DNA"/>
</dbReference>
<gene>
    <name evidence="1" type="ORF">S01H4_64232</name>
</gene>
<name>X1EIT6_9ZZZZ</name>
<evidence type="ECO:0000313" key="1">
    <source>
        <dbReference type="EMBL" id="GAH08558.1"/>
    </source>
</evidence>